<dbReference type="GO" id="GO:0005737">
    <property type="term" value="C:cytoplasm"/>
    <property type="evidence" value="ECO:0007669"/>
    <property type="project" value="TreeGrafter"/>
</dbReference>
<dbReference type="EC" id="4.1.2.-" evidence="5"/>
<evidence type="ECO:0000256" key="1">
    <source>
        <dbReference type="ARBA" id="ARBA00005568"/>
    </source>
</evidence>
<dbReference type="STRING" id="380358.XALC_0724"/>
<dbReference type="KEGG" id="xal:XALC_0724"/>
<dbReference type="InterPro" id="IPR015813">
    <property type="entry name" value="Pyrv/PenolPyrv_kinase-like_dom"/>
</dbReference>
<name>D2UCG2_XANAP</name>
<dbReference type="Gene3D" id="3.20.20.60">
    <property type="entry name" value="Phosphoenolpyruvate-binding domains"/>
    <property type="match status" value="1"/>
</dbReference>
<dbReference type="InterPro" id="IPR040442">
    <property type="entry name" value="Pyrv_kinase-like_dom_sf"/>
</dbReference>
<evidence type="ECO:0000313" key="6">
    <source>
        <dbReference type="Proteomes" id="UP000001890"/>
    </source>
</evidence>
<gene>
    <name evidence="5" type="ordered locus">XALc_0724</name>
</gene>
<dbReference type="PANTHER" id="PTHR30502">
    <property type="entry name" value="2-KETO-3-DEOXY-L-RHAMNONATE ALDOLASE"/>
    <property type="match status" value="1"/>
</dbReference>
<evidence type="ECO:0000259" key="4">
    <source>
        <dbReference type="Pfam" id="PF03328"/>
    </source>
</evidence>
<keyword evidence="6" id="KW-1185">Reference proteome</keyword>
<dbReference type="Pfam" id="PF03328">
    <property type="entry name" value="HpcH_HpaI"/>
    <property type="match status" value="1"/>
</dbReference>
<dbReference type="SUPFAM" id="SSF51621">
    <property type="entry name" value="Phosphoenolpyruvate/pyruvate domain"/>
    <property type="match status" value="1"/>
</dbReference>
<accession>D2UCG2</accession>
<sequence length="248" mass="26760">MRLAPMACKIGLLNSVPSPLLCEMFGHIGYDFAVLDLEHVLRSPTELEHAIRACELGGCEAWVRVPEVDAKLIGRVLDAGARGVVLAGLENAEQAERAVAAAHFPPHGRRGISGGRVTGFGSVSLTDYLQRTHSSVRVVPMIESAAGVHALPQILQVPGVSLVMEGALDLALDLGLGPQPTHPQVWAQLLAIAAACRDANVPFCPNPRDATQRRHWLAQTDLQWLFAGEDRALLQNALRQHATDLRNH</sequence>
<dbReference type="GO" id="GO:0046872">
    <property type="term" value="F:metal ion binding"/>
    <property type="evidence" value="ECO:0007669"/>
    <property type="project" value="UniProtKB-KW"/>
</dbReference>
<dbReference type="Proteomes" id="UP000001890">
    <property type="component" value="Chromosome"/>
</dbReference>
<evidence type="ECO:0000313" key="5">
    <source>
        <dbReference type="EMBL" id="CBA15242.1"/>
    </source>
</evidence>
<evidence type="ECO:0000256" key="2">
    <source>
        <dbReference type="ARBA" id="ARBA00022723"/>
    </source>
</evidence>
<dbReference type="AlphaFoldDB" id="D2UCG2"/>
<proteinExistence type="inferred from homology"/>
<dbReference type="InterPro" id="IPR005000">
    <property type="entry name" value="Aldolase/citrate-lyase_domain"/>
</dbReference>
<feature type="domain" description="HpcH/HpaI aldolase/citrate lyase" evidence="4">
    <location>
        <begin position="16"/>
        <end position="213"/>
    </location>
</feature>
<organism evidence="5 6">
    <name type="scientific">Xanthomonas albilineans (strain GPE PC73 / CFBP 7063)</name>
    <dbReference type="NCBI Taxonomy" id="380358"/>
    <lineage>
        <taxon>Bacteria</taxon>
        <taxon>Pseudomonadati</taxon>
        <taxon>Pseudomonadota</taxon>
        <taxon>Gammaproteobacteria</taxon>
        <taxon>Lysobacterales</taxon>
        <taxon>Lysobacteraceae</taxon>
        <taxon>Xanthomonas</taxon>
    </lineage>
</organism>
<dbReference type="eggNOG" id="COG3836">
    <property type="taxonomic scope" value="Bacteria"/>
</dbReference>
<dbReference type="EMBL" id="FP565176">
    <property type="protein sequence ID" value="CBA15242.1"/>
    <property type="molecule type" value="Genomic_DNA"/>
</dbReference>
<comment type="similarity">
    <text evidence="1">Belongs to the HpcH/HpaI aldolase family.</text>
</comment>
<dbReference type="GO" id="GO:0016832">
    <property type="term" value="F:aldehyde-lyase activity"/>
    <property type="evidence" value="ECO:0007669"/>
    <property type="project" value="TreeGrafter"/>
</dbReference>
<dbReference type="InterPro" id="IPR050251">
    <property type="entry name" value="HpcH-HpaI_aldolase"/>
</dbReference>
<evidence type="ECO:0000256" key="3">
    <source>
        <dbReference type="ARBA" id="ARBA00023239"/>
    </source>
</evidence>
<keyword evidence="3 5" id="KW-0456">Lyase</keyword>
<reference evidence="5 6" key="1">
    <citation type="journal article" date="2009" name="BMC Genomics">
        <title>The complete genome sequence of Xanthomonas albilineans provides new insights into the reductive genome evolution of the xylem-limited Xanthomonadaceae.</title>
        <authorList>
            <person name="Pieretti I."/>
            <person name="Royer M."/>
            <person name="Barbe V."/>
            <person name="Carrere S."/>
            <person name="Koebnik R."/>
            <person name="Cociancich S."/>
            <person name="Couloux A."/>
            <person name="Darrasse A."/>
            <person name="Gouzy J."/>
            <person name="Jacques M.A."/>
            <person name="Lauber E."/>
            <person name="Manceau C."/>
            <person name="Mangenot S."/>
            <person name="Poussier S."/>
            <person name="Segurens B."/>
            <person name="Szurek B."/>
            <person name="Verdier V."/>
            <person name="Arlat M."/>
            <person name="Rott P."/>
        </authorList>
    </citation>
    <scope>NUCLEOTIDE SEQUENCE [LARGE SCALE GENOMIC DNA]</scope>
    <source>
        <strain evidence="6">GPE PC73 / CFBP 7063</strain>
    </source>
</reference>
<keyword evidence="2" id="KW-0479">Metal-binding</keyword>
<protein>
    <submittedName>
        <fullName evidence="5">Hypothetical hpch/hpai aldolase protein</fullName>
        <ecNumber evidence="5">4.1.2.-</ecNumber>
    </submittedName>
</protein>
<dbReference type="PANTHER" id="PTHR30502:SF0">
    <property type="entry name" value="PHOSPHOENOLPYRUVATE CARBOXYLASE FAMILY PROTEIN"/>
    <property type="match status" value="1"/>
</dbReference>